<dbReference type="GO" id="GO:0005829">
    <property type="term" value="C:cytosol"/>
    <property type="evidence" value="ECO:0007669"/>
    <property type="project" value="TreeGrafter"/>
</dbReference>
<keyword evidence="7" id="KW-0862">Zinc</keyword>
<organism evidence="14 15">
    <name type="scientific">Elysia crispata</name>
    <name type="common">lettuce slug</name>
    <dbReference type="NCBI Taxonomy" id="231223"/>
    <lineage>
        <taxon>Eukaryota</taxon>
        <taxon>Metazoa</taxon>
        <taxon>Spiralia</taxon>
        <taxon>Lophotrochozoa</taxon>
        <taxon>Mollusca</taxon>
        <taxon>Gastropoda</taxon>
        <taxon>Heterobranchia</taxon>
        <taxon>Euthyneura</taxon>
        <taxon>Panpulmonata</taxon>
        <taxon>Sacoglossa</taxon>
        <taxon>Placobranchoidea</taxon>
        <taxon>Plakobranchidae</taxon>
        <taxon>Elysia</taxon>
    </lineage>
</organism>
<evidence type="ECO:0000256" key="1">
    <source>
        <dbReference type="ARBA" id="ARBA00005797"/>
    </source>
</evidence>
<gene>
    <name evidence="14" type="ORF">RRG08_007325</name>
</gene>
<dbReference type="PROSITE" id="PS50089">
    <property type="entry name" value="ZF_RING_2"/>
    <property type="match status" value="1"/>
</dbReference>
<dbReference type="SUPFAM" id="SSF57756">
    <property type="entry name" value="Retrovirus zinc finger-like domains"/>
    <property type="match status" value="1"/>
</dbReference>
<evidence type="ECO:0000256" key="8">
    <source>
        <dbReference type="PROSITE-ProRule" id="PRU00047"/>
    </source>
</evidence>
<dbReference type="GO" id="GO:0042393">
    <property type="term" value="F:histone binding"/>
    <property type="evidence" value="ECO:0007669"/>
    <property type="project" value="TreeGrafter"/>
</dbReference>
<dbReference type="GO" id="GO:0000151">
    <property type="term" value="C:ubiquitin ligase complex"/>
    <property type="evidence" value="ECO:0007669"/>
    <property type="project" value="TreeGrafter"/>
</dbReference>
<evidence type="ECO:0000313" key="15">
    <source>
        <dbReference type="Proteomes" id="UP001283361"/>
    </source>
</evidence>
<dbReference type="SUPFAM" id="SSF49879">
    <property type="entry name" value="SMAD/FHA domain"/>
    <property type="match status" value="1"/>
</dbReference>
<dbReference type="InterPro" id="IPR008984">
    <property type="entry name" value="SMAD_FHA_dom_sf"/>
</dbReference>
<dbReference type="SMART" id="SM00184">
    <property type="entry name" value="RING"/>
    <property type="match status" value="1"/>
</dbReference>
<feature type="coiled-coil region" evidence="9">
    <location>
        <begin position="167"/>
        <end position="353"/>
    </location>
</feature>
<accession>A0AAE1AQZ4</accession>
<dbReference type="Proteomes" id="UP001283361">
    <property type="component" value="Unassembled WGS sequence"/>
</dbReference>
<feature type="region of interest" description="Disordered" evidence="10">
    <location>
        <begin position="665"/>
        <end position="719"/>
    </location>
</feature>
<dbReference type="GO" id="GO:0005634">
    <property type="term" value="C:nucleus"/>
    <property type="evidence" value="ECO:0007669"/>
    <property type="project" value="TreeGrafter"/>
</dbReference>
<dbReference type="InterPro" id="IPR001841">
    <property type="entry name" value="Znf_RING"/>
</dbReference>
<dbReference type="PANTHER" id="PTHR15067">
    <property type="entry name" value="E3 UBIQUITIN-PROTEIN LIGASE RNF8"/>
    <property type="match status" value="1"/>
</dbReference>
<dbReference type="InterPro" id="IPR017907">
    <property type="entry name" value="Znf_RING_CS"/>
</dbReference>
<name>A0AAE1AQZ4_9GAST</name>
<feature type="compositionally biased region" description="Polar residues" evidence="10">
    <location>
        <begin position="464"/>
        <end position="475"/>
    </location>
</feature>
<dbReference type="GO" id="GO:0008270">
    <property type="term" value="F:zinc ion binding"/>
    <property type="evidence" value="ECO:0007669"/>
    <property type="project" value="UniProtKB-KW"/>
</dbReference>
<dbReference type="GO" id="GO:0070936">
    <property type="term" value="P:protein K48-linked ubiquitination"/>
    <property type="evidence" value="ECO:0007669"/>
    <property type="project" value="TreeGrafter"/>
</dbReference>
<feature type="domain" description="FHA" evidence="11">
    <location>
        <begin position="28"/>
        <end position="78"/>
    </location>
</feature>
<evidence type="ECO:0000256" key="3">
    <source>
        <dbReference type="ARBA" id="ARBA00022679"/>
    </source>
</evidence>
<evidence type="ECO:0000256" key="4">
    <source>
        <dbReference type="ARBA" id="ARBA00022723"/>
    </source>
</evidence>
<dbReference type="Pfam" id="PF00498">
    <property type="entry name" value="FHA"/>
    <property type="match status" value="1"/>
</dbReference>
<feature type="compositionally biased region" description="Low complexity" evidence="10">
    <location>
        <begin position="480"/>
        <end position="508"/>
    </location>
</feature>
<evidence type="ECO:0000256" key="2">
    <source>
        <dbReference type="ARBA" id="ARBA00017908"/>
    </source>
</evidence>
<evidence type="ECO:0000259" key="13">
    <source>
        <dbReference type="PROSITE" id="PS50158"/>
    </source>
</evidence>
<dbReference type="PROSITE" id="PS00518">
    <property type="entry name" value="ZF_RING_1"/>
    <property type="match status" value="1"/>
</dbReference>
<dbReference type="GO" id="GO:0061630">
    <property type="term" value="F:ubiquitin protein ligase activity"/>
    <property type="evidence" value="ECO:0007669"/>
    <property type="project" value="TreeGrafter"/>
</dbReference>
<dbReference type="CDD" id="cd22663">
    <property type="entry name" value="FHA_RNF8"/>
    <property type="match status" value="1"/>
</dbReference>
<dbReference type="AlphaFoldDB" id="A0AAE1AQZ4"/>
<dbReference type="Pfam" id="PF13923">
    <property type="entry name" value="zf-C3HC4_2"/>
    <property type="match status" value="1"/>
</dbReference>
<feature type="domain" description="RING-type" evidence="12">
    <location>
        <begin position="375"/>
        <end position="413"/>
    </location>
</feature>
<dbReference type="PROSITE" id="PS50158">
    <property type="entry name" value="ZF_CCHC"/>
    <property type="match status" value="1"/>
</dbReference>
<evidence type="ECO:0000256" key="5">
    <source>
        <dbReference type="ARBA" id="ARBA00022771"/>
    </source>
</evidence>
<keyword evidence="4" id="KW-0479">Metal-binding</keyword>
<feature type="region of interest" description="Disordered" evidence="10">
    <location>
        <begin position="132"/>
        <end position="151"/>
    </location>
</feature>
<dbReference type="Gene3D" id="2.60.200.20">
    <property type="match status" value="1"/>
</dbReference>
<dbReference type="Gene3D" id="3.30.40.10">
    <property type="entry name" value="Zinc/RING finger domain, C3HC4 (zinc finger)"/>
    <property type="match status" value="1"/>
</dbReference>
<keyword evidence="6" id="KW-0833">Ubl conjugation pathway</keyword>
<feature type="compositionally biased region" description="Acidic residues" evidence="10">
    <location>
        <begin position="673"/>
        <end position="688"/>
    </location>
</feature>
<keyword evidence="3" id="KW-0808">Transferase</keyword>
<proteinExistence type="inferred from homology"/>
<protein>
    <recommendedName>
        <fullName evidence="2">E3 ubiquitin-protein ligase CHFR</fullName>
    </recommendedName>
</protein>
<feature type="compositionally biased region" description="Acidic residues" evidence="10">
    <location>
        <begin position="701"/>
        <end position="715"/>
    </location>
</feature>
<keyword evidence="15" id="KW-1185">Reference proteome</keyword>
<dbReference type="InterPro" id="IPR001878">
    <property type="entry name" value="Znf_CCHC"/>
</dbReference>
<comment type="caution">
    <text evidence="14">The sequence shown here is derived from an EMBL/GenBank/DDBJ whole genome shotgun (WGS) entry which is preliminary data.</text>
</comment>
<dbReference type="GO" id="GO:0006511">
    <property type="term" value="P:ubiquitin-dependent protein catabolic process"/>
    <property type="evidence" value="ECO:0007669"/>
    <property type="project" value="TreeGrafter"/>
</dbReference>
<dbReference type="PROSITE" id="PS50006">
    <property type="entry name" value="FHA_DOMAIN"/>
    <property type="match status" value="1"/>
</dbReference>
<dbReference type="InterPro" id="IPR036875">
    <property type="entry name" value="Znf_CCHC_sf"/>
</dbReference>
<evidence type="ECO:0000256" key="10">
    <source>
        <dbReference type="SAM" id="MobiDB-lite"/>
    </source>
</evidence>
<dbReference type="SMART" id="SM00240">
    <property type="entry name" value="FHA"/>
    <property type="match status" value="1"/>
</dbReference>
<keyword evidence="5 8" id="KW-0863">Zinc-finger</keyword>
<dbReference type="GO" id="GO:0003676">
    <property type="term" value="F:nucleic acid binding"/>
    <property type="evidence" value="ECO:0007669"/>
    <property type="project" value="InterPro"/>
</dbReference>
<dbReference type="GO" id="GO:0035861">
    <property type="term" value="C:site of double-strand break"/>
    <property type="evidence" value="ECO:0007669"/>
    <property type="project" value="TreeGrafter"/>
</dbReference>
<dbReference type="EMBL" id="JAWDGP010001382">
    <property type="protein sequence ID" value="KAK3792244.1"/>
    <property type="molecule type" value="Genomic_DNA"/>
</dbReference>
<evidence type="ECO:0000256" key="7">
    <source>
        <dbReference type="ARBA" id="ARBA00022833"/>
    </source>
</evidence>
<dbReference type="SMART" id="SM00343">
    <property type="entry name" value="ZnF_C2HC"/>
    <property type="match status" value="1"/>
</dbReference>
<dbReference type="GO" id="GO:0006302">
    <property type="term" value="P:double-strand break repair"/>
    <property type="evidence" value="ECO:0007669"/>
    <property type="project" value="TreeGrafter"/>
</dbReference>
<keyword evidence="9" id="KW-0175">Coiled coil</keyword>
<reference evidence="14" key="1">
    <citation type="journal article" date="2023" name="G3 (Bethesda)">
        <title>A reference genome for the long-term kleptoplast-retaining sea slug Elysia crispata morphotype clarki.</title>
        <authorList>
            <person name="Eastman K.E."/>
            <person name="Pendleton A.L."/>
            <person name="Shaikh M.A."/>
            <person name="Suttiyut T."/>
            <person name="Ogas R."/>
            <person name="Tomko P."/>
            <person name="Gavelis G."/>
            <person name="Widhalm J.R."/>
            <person name="Wisecaver J.H."/>
        </authorList>
    </citation>
    <scope>NUCLEOTIDE SEQUENCE</scope>
    <source>
        <strain evidence="14">ECLA1</strain>
    </source>
</reference>
<evidence type="ECO:0000259" key="11">
    <source>
        <dbReference type="PROSITE" id="PS50006"/>
    </source>
</evidence>
<dbReference type="PANTHER" id="PTHR15067:SF4">
    <property type="entry name" value="E3 UBIQUITIN-PROTEIN LIGASE RNF8"/>
    <property type="match status" value="1"/>
</dbReference>
<feature type="region of interest" description="Disordered" evidence="10">
    <location>
        <begin position="453"/>
        <end position="529"/>
    </location>
</feature>
<evidence type="ECO:0000256" key="9">
    <source>
        <dbReference type="SAM" id="Coils"/>
    </source>
</evidence>
<comment type="similarity">
    <text evidence="1">Belongs to the CHFR family.</text>
</comment>
<dbReference type="InterPro" id="IPR000253">
    <property type="entry name" value="FHA_dom"/>
</dbReference>
<sequence length="743" mass="82807">MTETVPCLLRIGENVKKYRLLKLDRDQVTIGRSGEVTYAILSNMISRCHAVIDKQEDGSWNLTDKKSLNGIYVNGRQLTPFRPYTMQEGDLIQLGVATSPDAQAEFIFKFYSSLKVRIEKKNNKRLKTEFSSHKDTLSASEALESESETEIKRKIPKEKEDAGDCPSKILREQIEQAQKEQALKEAEYQARLAEMEKLLKEKEDKQMEVQQQLERERQEKECQAREVEELRQKEQAILQEMHDKQEELKKEREHLKQKMQEELEANLKDREQALKSQLSAQREALFNEKKQVEENLQKEMEKALEEKNKELEKELQEQKKKLEQVIEKKEMEQKILESQLNETKEESATAKMQALKARDDVLSNFVDLMEMELQCTICNELFIKATSLNCAHVFCKLCINQWMKVKKECPNCRAPITSQMQALALDSYIDRMVEQLNDDLKQRRKELLEIRKAEQEKLDGNRAGPSTSVPNTTAGPRSGTAVLQRTASTTTTTNSNSSTSTVRTSSRISQRRARTRGGRANPTVTTRVSTPVTAAVTAAGPSASNLSSSVASSTVARLLPSVRLPTAISATTSSSARSTTAAPVVTVDLTGVPSSTIPVVGALAAGSSNANAGNSVPVVDLTGIPSSTVSVVGAFAAGSSSTANHGNSAPAVATVVEVTPNTSAIELSSDREQTEEEEEENSDLTDSDDPIRYRSRRYYSDEEFEEADEDDESVEGDPSAYYGGYGRCYKCGMRGHWANGCPN</sequence>
<evidence type="ECO:0000313" key="14">
    <source>
        <dbReference type="EMBL" id="KAK3792244.1"/>
    </source>
</evidence>
<dbReference type="InterPro" id="IPR013083">
    <property type="entry name" value="Znf_RING/FYVE/PHD"/>
</dbReference>
<dbReference type="SUPFAM" id="SSF57850">
    <property type="entry name" value="RING/U-box"/>
    <property type="match status" value="1"/>
</dbReference>
<evidence type="ECO:0000256" key="6">
    <source>
        <dbReference type="ARBA" id="ARBA00022786"/>
    </source>
</evidence>
<dbReference type="CDD" id="cd16535">
    <property type="entry name" value="RING-HC_RNF8"/>
    <property type="match status" value="1"/>
</dbReference>
<evidence type="ECO:0000259" key="12">
    <source>
        <dbReference type="PROSITE" id="PS50089"/>
    </source>
</evidence>
<feature type="domain" description="CCHC-type" evidence="13">
    <location>
        <begin position="727"/>
        <end position="743"/>
    </location>
</feature>